<proteinExistence type="inferred from homology"/>
<comment type="function">
    <text evidence="1">Involved in the import of queuosine (Q) precursors, required for Q precursor salvage.</text>
</comment>
<dbReference type="Proteomes" id="UP001139011">
    <property type="component" value="Unassembled WGS sequence"/>
</dbReference>
<feature type="transmembrane region" description="Helical" evidence="1">
    <location>
        <begin position="126"/>
        <end position="148"/>
    </location>
</feature>
<comment type="caution">
    <text evidence="2">The sequence shown here is derived from an EMBL/GenBank/DDBJ whole genome shotgun (WGS) entry which is preliminary data.</text>
</comment>
<feature type="transmembrane region" description="Helical" evidence="1">
    <location>
        <begin position="85"/>
        <end position="106"/>
    </location>
</feature>
<evidence type="ECO:0000313" key="3">
    <source>
        <dbReference type="Proteomes" id="UP001139011"/>
    </source>
</evidence>
<dbReference type="NCBIfam" id="TIGR00697">
    <property type="entry name" value="queuosine precursor transporter"/>
    <property type="match status" value="1"/>
</dbReference>
<protein>
    <recommendedName>
        <fullName evidence="1">Probable queuosine precursor transporter</fullName>
        <shortName evidence="1">Q precursor transporter</shortName>
    </recommendedName>
</protein>
<evidence type="ECO:0000313" key="2">
    <source>
        <dbReference type="EMBL" id="MCK6259302.1"/>
    </source>
</evidence>
<name>A0A9X2BHE6_9BACL</name>
<keyword evidence="1" id="KW-0472">Membrane</keyword>
<dbReference type="InterPro" id="IPR003744">
    <property type="entry name" value="YhhQ"/>
</dbReference>
<dbReference type="GO" id="GO:0022857">
    <property type="term" value="F:transmembrane transporter activity"/>
    <property type="evidence" value="ECO:0007669"/>
    <property type="project" value="UniProtKB-UniRule"/>
</dbReference>
<dbReference type="AlphaFoldDB" id="A0A9X2BHE6"/>
<dbReference type="GO" id="GO:0005886">
    <property type="term" value="C:plasma membrane"/>
    <property type="evidence" value="ECO:0007669"/>
    <property type="project" value="UniProtKB-SubCell"/>
</dbReference>
<dbReference type="PANTHER" id="PTHR34300:SF2">
    <property type="entry name" value="QUEUOSINE PRECURSOR TRANSPORTER-RELATED"/>
    <property type="match status" value="1"/>
</dbReference>
<keyword evidence="1" id="KW-0813">Transport</keyword>
<dbReference type="Pfam" id="PF02592">
    <property type="entry name" value="Vut_1"/>
    <property type="match status" value="1"/>
</dbReference>
<gene>
    <name evidence="2" type="ORF">LCY76_22260</name>
</gene>
<comment type="subcellular location">
    <subcellularLocation>
        <location evidence="1">Cell membrane</location>
        <topology evidence="1">Multi-pass membrane protein</topology>
    </subcellularLocation>
</comment>
<feature type="transmembrane region" description="Helical" evidence="1">
    <location>
        <begin position="196"/>
        <end position="218"/>
    </location>
</feature>
<dbReference type="RefSeq" id="WP_248254483.1">
    <property type="nucleotide sequence ID" value="NZ_JAIWJX010000002.1"/>
</dbReference>
<keyword evidence="1" id="KW-0812">Transmembrane</keyword>
<keyword evidence="1" id="KW-1133">Transmembrane helix</keyword>
<organism evidence="2 3">
    <name type="scientific">Fictibacillus marinisediminis</name>
    <dbReference type="NCBI Taxonomy" id="2878389"/>
    <lineage>
        <taxon>Bacteria</taxon>
        <taxon>Bacillati</taxon>
        <taxon>Bacillota</taxon>
        <taxon>Bacilli</taxon>
        <taxon>Bacillales</taxon>
        <taxon>Fictibacillaceae</taxon>
        <taxon>Fictibacillus</taxon>
    </lineage>
</organism>
<keyword evidence="1" id="KW-1003">Cell membrane</keyword>
<comment type="similarity">
    <text evidence="1">Belongs to the vitamin uptake transporter (VUT/ECF) (TC 2.A.88) family. Q precursor transporter subfamily.</text>
</comment>
<feature type="transmembrane region" description="Helical" evidence="1">
    <location>
        <begin position="6"/>
        <end position="25"/>
    </location>
</feature>
<dbReference type="PANTHER" id="PTHR34300">
    <property type="entry name" value="QUEUOSINE PRECURSOR TRANSPORTER-RELATED"/>
    <property type="match status" value="1"/>
</dbReference>
<feature type="transmembrane region" description="Helical" evidence="1">
    <location>
        <begin position="30"/>
        <end position="46"/>
    </location>
</feature>
<dbReference type="HAMAP" id="MF_02088">
    <property type="entry name" value="Q_prec_transport"/>
    <property type="match status" value="1"/>
</dbReference>
<evidence type="ECO:0000256" key="1">
    <source>
        <dbReference type="HAMAP-Rule" id="MF_02088"/>
    </source>
</evidence>
<keyword evidence="3" id="KW-1185">Reference proteome</keyword>
<dbReference type="EMBL" id="JAIWJX010000002">
    <property type="protein sequence ID" value="MCK6259302.1"/>
    <property type="molecule type" value="Genomic_DNA"/>
</dbReference>
<sequence length="231" mass="26261">MFNVYYGILFAAVNFILFIICYRLFGRNGLYVWVGAATILANIQVVKTIEMFGLVMTLGNTMYSTIYLSTDLLNEKYGQKEAKKAVWFGFFTLIMTTVIMQMVLLFEPAQSDIAQKPMEALFGLMPRLAAASLAAYLISQFIDVKLYSMLKKAFPGYGQLWIRNNGSTLLSQMIDSLVFCTIAFAGVYEWNVWFEIFITTYLLKFIVSATSTPVIYLARSFTFKEETKSEA</sequence>
<accession>A0A9X2BHE6</accession>
<reference evidence="2" key="1">
    <citation type="submission" date="2021-09" db="EMBL/GenBank/DDBJ databases">
        <title>Genome analysis of Fictibacillus sp. KIGAM418 isolated from marine sediment.</title>
        <authorList>
            <person name="Seo M.-J."/>
            <person name="Cho E.-S."/>
            <person name="Hwang C.Y."/>
        </authorList>
    </citation>
    <scope>NUCLEOTIDE SEQUENCE</scope>
    <source>
        <strain evidence="2">KIGAM418</strain>
    </source>
</reference>